<name>A0A7S3D094_9EUKA</name>
<evidence type="ECO:0000256" key="1">
    <source>
        <dbReference type="SAM" id="MobiDB-lite"/>
    </source>
</evidence>
<protein>
    <submittedName>
        <fullName evidence="4">Uncharacterized protein</fullName>
    </submittedName>
</protein>
<dbReference type="EMBL" id="HBIB01006934">
    <property type="protein sequence ID" value="CAE0242176.1"/>
    <property type="molecule type" value="Transcribed_RNA"/>
</dbReference>
<dbReference type="EMBL" id="HBIB01006930">
    <property type="protein sequence ID" value="CAE0242172.1"/>
    <property type="molecule type" value="Transcribed_RNA"/>
</dbReference>
<feature type="region of interest" description="Disordered" evidence="1">
    <location>
        <begin position="67"/>
        <end position="132"/>
    </location>
</feature>
<dbReference type="AlphaFoldDB" id="A0A7S3D094"/>
<gene>
    <name evidence="2" type="ORF">PBIL07802_LOCUS4323</name>
    <name evidence="3" type="ORF">PBIL07802_LOCUS4325</name>
    <name evidence="4" type="ORF">PBIL07802_LOCUS4328</name>
    <name evidence="5" type="ORF">PBIL07802_LOCUS4336</name>
    <name evidence="6" type="ORF">PBIL07802_LOCUS4340</name>
</gene>
<feature type="compositionally biased region" description="Basic and acidic residues" evidence="1">
    <location>
        <begin position="86"/>
        <end position="101"/>
    </location>
</feature>
<reference evidence="4" key="1">
    <citation type="submission" date="2021-01" db="EMBL/GenBank/DDBJ databases">
        <authorList>
            <person name="Corre E."/>
            <person name="Pelletier E."/>
            <person name="Niang G."/>
            <person name="Scheremetjew M."/>
            <person name="Finn R."/>
            <person name="Kale V."/>
            <person name="Holt S."/>
            <person name="Cochrane G."/>
            <person name="Meng A."/>
            <person name="Brown T."/>
            <person name="Cohen L."/>
        </authorList>
    </citation>
    <scope>NUCLEOTIDE SEQUENCE</scope>
    <source>
        <strain evidence="4">NIES-2562</strain>
    </source>
</reference>
<sequence>MYDQATRTSAKTGRHLLTILQLDISLLPPFESPKNGVRLNVAGVISQFSFKRAFSDQRLQSDNKKQIVELFTPTPTPRKKGTTDMGKIRDRDGVEHGDRKSQRIFQTNNKNTHKEKKKKKKKKKLATTQTGK</sequence>
<feature type="compositionally biased region" description="Basic residues" evidence="1">
    <location>
        <begin position="111"/>
        <end position="125"/>
    </location>
</feature>
<dbReference type="EMBL" id="HBIB01006919">
    <property type="protein sequence ID" value="CAE0242161.1"/>
    <property type="molecule type" value="Transcribed_RNA"/>
</dbReference>
<evidence type="ECO:0000313" key="6">
    <source>
        <dbReference type="EMBL" id="CAE0242176.1"/>
    </source>
</evidence>
<evidence type="ECO:0000313" key="4">
    <source>
        <dbReference type="EMBL" id="CAE0242164.1"/>
    </source>
</evidence>
<evidence type="ECO:0000313" key="2">
    <source>
        <dbReference type="EMBL" id="CAE0242159.1"/>
    </source>
</evidence>
<organism evidence="4">
    <name type="scientific">Palpitomonas bilix</name>
    <dbReference type="NCBI Taxonomy" id="652834"/>
    <lineage>
        <taxon>Eukaryota</taxon>
        <taxon>Eukaryota incertae sedis</taxon>
    </lineage>
</organism>
<evidence type="ECO:0000313" key="5">
    <source>
        <dbReference type="EMBL" id="CAE0242172.1"/>
    </source>
</evidence>
<dbReference type="EMBL" id="HBIB01006922">
    <property type="protein sequence ID" value="CAE0242164.1"/>
    <property type="molecule type" value="Transcribed_RNA"/>
</dbReference>
<dbReference type="EMBL" id="HBIB01006917">
    <property type="protein sequence ID" value="CAE0242159.1"/>
    <property type="molecule type" value="Transcribed_RNA"/>
</dbReference>
<accession>A0A7S3D094</accession>
<proteinExistence type="predicted"/>
<evidence type="ECO:0000313" key="3">
    <source>
        <dbReference type="EMBL" id="CAE0242161.1"/>
    </source>
</evidence>